<dbReference type="EMBL" id="JBANQN010000006">
    <property type="protein sequence ID" value="KAK6787240.1"/>
    <property type="molecule type" value="Genomic_DNA"/>
</dbReference>
<feature type="signal peptide" evidence="1">
    <location>
        <begin position="1"/>
        <end position="18"/>
    </location>
</feature>
<sequence length="63" mass="7127">MKYNVLVHMLLCLGLVNGKKRQEEEKAETQLNMQLAHAKLARDLCNEVKANLLLKLSFSQSDG</sequence>
<name>A0AAN8YBS2_SOLBU</name>
<gene>
    <name evidence="2" type="ORF">RDI58_015765</name>
</gene>
<dbReference type="Proteomes" id="UP001371456">
    <property type="component" value="Unassembled WGS sequence"/>
</dbReference>
<proteinExistence type="predicted"/>
<evidence type="ECO:0000313" key="3">
    <source>
        <dbReference type="Proteomes" id="UP001371456"/>
    </source>
</evidence>
<keyword evidence="1" id="KW-0732">Signal</keyword>
<dbReference type="AlphaFoldDB" id="A0AAN8YBS2"/>
<keyword evidence="3" id="KW-1185">Reference proteome</keyword>
<feature type="chain" id="PRO_5043021351" evidence="1">
    <location>
        <begin position="19"/>
        <end position="63"/>
    </location>
</feature>
<comment type="caution">
    <text evidence="2">The sequence shown here is derived from an EMBL/GenBank/DDBJ whole genome shotgun (WGS) entry which is preliminary data.</text>
</comment>
<protein>
    <submittedName>
        <fullName evidence="2">Uncharacterized protein</fullName>
    </submittedName>
</protein>
<accession>A0AAN8YBS2</accession>
<evidence type="ECO:0000313" key="2">
    <source>
        <dbReference type="EMBL" id="KAK6787240.1"/>
    </source>
</evidence>
<evidence type="ECO:0000256" key="1">
    <source>
        <dbReference type="SAM" id="SignalP"/>
    </source>
</evidence>
<organism evidence="2 3">
    <name type="scientific">Solanum bulbocastanum</name>
    <name type="common">Wild potato</name>
    <dbReference type="NCBI Taxonomy" id="147425"/>
    <lineage>
        <taxon>Eukaryota</taxon>
        <taxon>Viridiplantae</taxon>
        <taxon>Streptophyta</taxon>
        <taxon>Embryophyta</taxon>
        <taxon>Tracheophyta</taxon>
        <taxon>Spermatophyta</taxon>
        <taxon>Magnoliopsida</taxon>
        <taxon>eudicotyledons</taxon>
        <taxon>Gunneridae</taxon>
        <taxon>Pentapetalae</taxon>
        <taxon>asterids</taxon>
        <taxon>lamiids</taxon>
        <taxon>Solanales</taxon>
        <taxon>Solanaceae</taxon>
        <taxon>Solanoideae</taxon>
        <taxon>Solaneae</taxon>
        <taxon>Solanum</taxon>
    </lineage>
</organism>
<reference evidence="2 3" key="1">
    <citation type="submission" date="2024-02" db="EMBL/GenBank/DDBJ databases">
        <title>de novo genome assembly of Solanum bulbocastanum strain 11H21.</title>
        <authorList>
            <person name="Hosaka A.J."/>
        </authorList>
    </citation>
    <scope>NUCLEOTIDE SEQUENCE [LARGE SCALE GENOMIC DNA]</scope>
    <source>
        <tissue evidence="2">Young leaves</tissue>
    </source>
</reference>